<evidence type="ECO:0000313" key="3">
    <source>
        <dbReference type="Proteomes" id="UP000316759"/>
    </source>
</evidence>
<dbReference type="Proteomes" id="UP000316759">
    <property type="component" value="Unassembled WGS sequence"/>
</dbReference>
<dbReference type="EMBL" id="SUNJ01015847">
    <property type="protein sequence ID" value="TPP39714.1"/>
    <property type="molecule type" value="Genomic_DNA"/>
</dbReference>
<comment type="caution">
    <text evidence="2">The sequence shown here is derived from an EMBL/GenBank/DDBJ whole genome shotgun (WGS) entry which is preliminary data.</text>
</comment>
<sequence>MSPTTPIPTPFQQASQLMGVTQRNGSIELVVNTPIPANSDRPPLVRSATDENDLPNPGITRNMVAKFSALYAT</sequence>
<reference evidence="2 3" key="1">
    <citation type="submission" date="2019-04" db="EMBL/GenBank/DDBJ databases">
        <title>Annotation for the trematode Fasciola gigantica.</title>
        <authorList>
            <person name="Choi Y.-J."/>
        </authorList>
    </citation>
    <scope>NUCLEOTIDE SEQUENCE [LARGE SCALE GENOMIC DNA]</scope>
    <source>
        <strain evidence="2">Uganda_cow_1</strain>
    </source>
</reference>
<evidence type="ECO:0000313" key="2">
    <source>
        <dbReference type="EMBL" id="TPP39714.1"/>
    </source>
</evidence>
<name>A0A504WV65_FASGI</name>
<evidence type="ECO:0000256" key="1">
    <source>
        <dbReference type="SAM" id="MobiDB-lite"/>
    </source>
</evidence>
<dbReference type="AlphaFoldDB" id="A0A504WV65"/>
<protein>
    <submittedName>
        <fullName evidence="2">Uncharacterized protein</fullName>
    </submittedName>
</protein>
<organism evidence="2 3">
    <name type="scientific">Fasciola gigantica</name>
    <name type="common">Giant liver fluke</name>
    <dbReference type="NCBI Taxonomy" id="46835"/>
    <lineage>
        <taxon>Eukaryota</taxon>
        <taxon>Metazoa</taxon>
        <taxon>Spiralia</taxon>
        <taxon>Lophotrochozoa</taxon>
        <taxon>Platyhelminthes</taxon>
        <taxon>Trematoda</taxon>
        <taxon>Digenea</taxon>
        <taxon>Plagiorchiida</taxon>
        <taxon>Echinostomata</taxon>
        <taxon>Echinostomatoidea</taxon>
        <taxon>Fasciolidae</taxon>
        <taxon>Fasciola</taxon>
    </lineage>
</organism>
<gene>
    <name evidence="2" type="ORF">FGIG_07122</name>
</gene>
<accession>A0A504WV65</accession>
<keyword evidence="3" id="KW-1185">Reference proteome</keyword>
<proteinExistence type="predicted"/>
<feature type="region of interest" description="Disordered" evidence="1">
    <location>
        <begin position="33"/>
        <end position="57"/>
    </location>
</feature>